<keyword evidence="3" id="KW-1003">Cell membrane</keyword>
<dbReference type="InterPro" id="IPR036259">
    <property type="entry name" value="MFS_trans_sf"/>
</dbReference>
<gene>
    <name evidence="8" type="ORF">J2Z69_003146</name>
</gene>
<comment type="caution">
    <text evidence="8">The sequence shown here is derived from an EMBL/GenBank/DDBJ whole genome shotgun (WGS) entry which is preliminary data.</text>
</comment>
<keyword evidence="2" id="KW-0813">Transport</keyword>
<evidence type="ECO:0000256" key="6">
    <source>
        <dbReference type="ARBA" id="ARBA00023136"/>
    </source>
</evidence>
<feature type="transmembrane region" description="Helical" evidence="7">
    <location>
        <begin position="292"/>
        <end position="312"/>
    </location>
</feature>
<reference evidence="8 9" key="1">
    <citation type="submission" date="2021-03" db="EMBL/GenBank/DDBJ databases">
        <title>Genomic Encyclopedia of Type Strains, Phase IV (KMG-IV): sequencing the most valuable type-strain genomes for metagenomic binning, comparative biology and taxonomic classification.</title>
        <authorList>
            <person name="Goeker M."/>
        </authorList>
    </citation>
    <scope>NUCLEOTIDE SEQUENCE [LARGE SCALE GENOMIC DNA]</scope>
    <source>
        <strain evidence="8 9">DSM 26806</strain>
    </source>
</reference>
<dbReference type="EMBL" id="JAGGLD010000006">
    <property type="protein sequence ID" value="MBP2002089.1"/>
    <property type="molecule type" value="Genomic_DNA"/>
</dbReference>
<dbReference type="Gene3D" id="1.20.1250.20">
    <property type="entry name" value="MFS general substrate transporter like domains"/>
    <property type="match status" value="1"/>
</dbReference>
<evidence type="ECO:0000256" key="2">
    <source>
        <dbReference type="ARBA" id="ARBA00022448"/>
    </source>
</evidence>
<evidence type="ECO:0000256" key="3">
    <source>
        <dbReference type="ARBA" id="ARBA00022475"/>
    </source>
</evidence>
<feature type="transmembrane region" description="Helical" evidence="7">
    <location>
        <begin position="261"/>
        <end position="280"/>
    </location>
</feature>
<keyword evidence="9" id="KW-1185">Reference proteome</keyword>
<feature type="transmembrane region" description="Helical" evidence="7">
    <location>
        <begin position="219"/>
        <end position="241"/>
    </location>
</feature>
<evidence type="ECO:0000256" key="7">
    <source>
        <dbReference type="SAM" id="Phobius"/>
    </source>
</evidence>
<keyword evidence="5 7" id="KW-1133">Transmembrane helix</keyword>
<dbReference type="PANTHER" id="PTHR43266">
    <property type="entry name" value="MACROLIDE-EFFLUX PROTEIN"/>
    <property type="match status" value="1"/>
</dbReference>
<feature type="transmembrane region" description="Helical" evidence="7">
    <location>
        <begin position="45"/>
        <end position="66"/>
    </location>
</feature>
<dbReference type="Proteomes" id="UP001519288">
    <property type="component" value="Unassembled WGS sequence"/>
</dbReference>
<proteinExistence type="predicted"/>
<dbReference type="Pfam" id="PF07690">
    <property type="entry name" value="MFS_1"/>
    <property type="match status" value="1"/>
</dbReference>
<evidence type="ECO:0000256" key="1">
    <source>
        <dbReference type="ARBA" id="ARBA00004651"/>
    </source>
</evidence>
<dbReference type="SUPFAM" id="SSF103473">
    <property type="entry name" value="MFS general substrate transporter"/>
    <property type="match status" value="1"/>
</dbReference>
<comment type="subcellular location">
    <subcellularLocation>
        <location evidence="1">Cell membrane</location>
        <topology evidence="1">Multi-pass membrane protein</topology>
    </subcellularLocation>
</comment>
<feature type="transmembrane region" description="Helical" evidence="7">
    <location>
        <begin position="151"/>
        <end position="172"/>
    </location>
</feature>
<accession>A0ABS4JK49</accession>
<sequence>MYEQPLPKTSRNIKLLFIGKLISLLGASMYTFICGMYILKLTGSGSQFALAAICGTLPRILLSPLVGVLADRCNPKKIIIWADLVSCAVMIMTFLMLSVTGTPLFWIYLSIVLMSGCASFYSVTLSSSLMKLVDLSSIQRASSMNQIASSIGNISGPIVGGILFALIPLQLFSLFNTAGYLVSALMGMALTFHVVNQIVPSASQGTLSIWSSLREGIVYIRSSPLIWTLLIFCFCINFFAIAIEVTLPYITVHTMHLTTAAFGWIEASMAMGMLLMASIMSFRKPQEDVITTLIRGLLLLSLLIIGMSLPYIEVFNSYNSNYITFYYLVYGGNINFDQYPCADPLTKNDPRTVSRESPRYRGDGGQCYYSTWHSYLWSHA</sequence>
<feature type="transmembrane region" description="Helical" evidence="7">
    <location>
        <begin position="105"/>
        <end position="130"/>
    </location>
</feature>
<dbReference type="CDD" id="cd06173">
    <property type="entry name" value="MFS_MefA_like"/>
    <property type="match status" value="1"/>
</dbReference>
<protein>
    <submittedName>
        <fullName evidence="8">MFS family permease</fullName>
    </submittedName>
</protein>
<feature type="transmembrane region" description="Helical" evidence="7">
    <location>
        <begin position="78"/>
        <end position="99"/>
    </location>
</feature>
<dbReference type="RefSeq" id="WP_209864540.1">
    <property type="nucleotide sequence ID" value="NZ_JAGGLD010000006.1"/>
</dbReference>
<organism evidence="8 9">
    <name type="scientific">Paenibacillus shirakamiensis</name>
    <dbReference type="NCBI Taxonomy" id="1265935"/>
    <lineage>
        <taxon>Bacteria</taxon>
        <taxon>Bacillati</taxon>
        <taxon>Bacillota</taxon>
        <taxon>Bacilli</taxon>
        <taxon>Bacillales</taxon>
        <taxon>Paenibacillaceae</taxon>
        <taxon>Paenibacillus</taxon>
    </lineage>
</organism>
<dbReference type="InterPro" id="IPR011701">
    <property type="entry name" value="MFS"/>
</dbReference>
<name>A0ABS4JK49_9BACL</name>
<feature type="transmembrane region" description="Helical" evidence="7">
    <location>
        <begin position="21"/>
        <end position="39"/>
    </location>
</feature>
<evidence type="ECO:0000313" key="9">
    <source>
        <dbReference type="Proteomes" id="UP001519288"/>
    </source>
</evidence>
<keyword evidence="6 7" id="KW-0472">Membrane</keyword>
<feature type="transmembrane region" description="Helical" evidence="7">
    <location>
        <begin position="178"/>
        <end position="199"/>
    </location>
</feature>
<evidence type="ECO:0000256" key="5">
    <source>
        <dbReference type="ARBA" id="ARBA00022989"/>
    </source>
</evidence>
<evidence type="ECO:0000256" key="4">
    <source>
        <dbReference type="ARBA" id="ARBA00022692"/>
    </source>
</evidence>
<evidence type="ECO:0000313" key="8">
    <source>
        <dbReference type="EMBL" id="MBP2002089.1"/>
    </source>
</evidence>
<keyword evidence="4 7" id="KW-0812">Transmembrane</keyword>
<dbReference type="PANTHER" id="PTHR43266:SF9">
    <property type="entry name" value="PERMEASE, MAJOR FACILITATOR SUPERFAMILY-RELATED"/>
    <property type="match status" value="1"/>
</dbReference>